<dbReference type="Proteomes" id="UP000271162">
    <property type="component" value="Unassembled WGS sequence"/>
</dbReference>
<feature type="coiled-coil region" evidence="1">
    <location>
        <begin position="200"/>
        <end position="227"/>
    </location>
</feature>
<reference evidence="3 4" key="2">
    <citation type="submission" date="2018-11" db="EMBL/GenBank/DDBJ databases">
        <authorList>
            <consortium name="Pathogen Informatics"/>
        </authorList>
    </citation>
    <scope>NUCLEOTIDE SEQUENCE [LARGE SCALE GENOMIC DNA]</scope>
</reference>
<protein>
    <submittedName>
        <fullName evidence="3 5">Uncharacterized protein</fullName>
    </submittedName>
</protein>
<keyword evidence="4" id="KW-1185">Reference proteome</keyword>
<feature type="compositionally biased region" description="Low complexity" evidence="2">
    <location>
        <begin position="121"/>
        <end position="136"/>
    </location>
</feature>
<proteinExistence type="predicted"/>
<evidence type="ECO:0000313" key="5">
    <source>
        <dbReference type="WBParaSite" id="NBR_0001567101-mRNA-1"/>
    </source>
</evidence>
<accession>A0A0N4YFW6</accession>
<organism evidence="5">
    <name type="scientific">Nippostrongylus brasiliensis</name>
    <name type="common">Rat hookworm</name>
    <dbReference type="NCBI Taxonomy" id="27835"/>
    <lineage>
        <taxon>Eukaryota</taxon>
        <taxon>Metazoa</taxon>
        <taxon>Ecdysozoa</taxon>
        <taxon>Nematoda</taxon>
        <taxon>Chromadorea</taxon>
        <taxon>Rhabditida</taxon>
        <taxon>Rhabditina</taxon>
        <taxon>Rhabditomorpha</taxon>
        <taxon>Strongyloidea</taxon>
        <taxon>Heligmosomidae</taxon>
        <taxon>Nippostrongylus</taxon>
    </lineage>
</organism>
<dbReference type="WBParaSite" id="NBR_0001567101-mRNA-1">
    <property type="protein sequence ID" value="NBR_0001567101-mRNA-1"/>
    <property type="gene ID" value="NBR_0001567101"/>
</dbReference>
<dbReference type="EMBL" id="UYSL01021838">
    <property type="protein sequence ID" value="VDL79266.1"/>
    <property type="molecule type" value="Genomic_DNA"/>
</dbReference>
<evidence type="ECO:0000256" key="1">
    <source>
        <dbReference type="SAM" id="Coils"/>
    </source>
</evidence>
<dbReference type="AlphaFoldDB" id="A0A0N4YFW6"/>
<keyword evidence="1" id="KW-0175">Coiled coil</keyword>
<sequence>MKLVLLILCPMVAAESFIYDHPVNPKLHPKELFPIQRSMRGFGKVRDLPPSGIVYLKRIKPIGDERRAVARGNATFVVDAEEPIPVRELTSSTEKNLQNIADDLVDESADRPSVQLDSEATVKSTTPRPSPSTTRRTAVTVTVTTPRKTTKETPTVRHLATVIRVHKSESKHEGSTAPKPKLNGLKISMAKTFKRPRELSAETEAHLNQLINELTAEEEERNQKKQVQ</sequence>
<name>A0A0N4YFW6_NIPBR</name>
<feature type="region of interest" description="Disordered" evidence="2">
    <location>
        <begin position="106"/>
        <end position="136"/>
    </location>
</feature>
<evidence type="ECO:0000313" key="4">
    <source>
        <dbReference type="Proteomes" id="UP000271162"/>
    </source>
</evidence>
<evidence type="ECO:0000313" key="3">
    <source>
        <dbReference type="EMBL" id="VDL79266.1"/>
    </source>
</evidence>
<reference evidence="5" key="1">
    <citation type="submission" date="2017-02" db="UniProtKB">
        <authorList>
            <consortium name="WormBaseParasite"/>
        </authorList>
    </citation>
    <scope>IDENTIFICATION</scope>
</reference>
<gene>
    <name evidence="3" type="ORF">NBR_LOCUS15672</name>
</gene>
<evidence type="ECO:0000256" key="2">
    <source>
        <dbReference type="SAM" id="MobiDB-lite"/>
    </source>
</evidence>